<comment type="caution">
    <text evidence="1">The sequence shown here is derived from an EMBL/GenBank/DDBJ whole genome shotgun (WGS) entry which is preliminary data.</text>
</comment>
<evidence type="ECO:0000313" key="1">
    <source>
        <dbReference type="EMBL" id="HIZ47311.1"/>
    </source>
</evidence>
<dbReference type="Proteomes" id="UP000824031">
    <property type="component" value="Unassembled WGS sequence"/>
</dbReference>
<reference evidence="1" key="1">
    <citation type="journal article" date="2021" name="PeerJ">
        <title>Extensive microbial diversity within the chicken gut microbiome revealed by metagenomics and culture.</title>
        <authorList>
            <person name="Gilroy R."/>
            <person name="Ravi A."/>
            <person name="Getino M."/>
            <person name="Pursley I."/>
            <person name="Horton D.L."/>
            <person name="Alikhan N.F."/>
            <person name="Baker D."/>
            <person name="Gharbi K."/>
            <person name="Hall N."/>
            <person name="Watson M."/>
            <person name="Adriaenssens E.M."/>
            <person name="Foster-Nyarko E."/>
            <person name="Jarju S."/>
            <person name="Secka A."/>
            <person name="Antonio M."/>
            <person name="Oren A."/>
            <person name="Chaudhuri R.R."/>
            <person name="La Ragione R."/>
            <person name="Hildebrand F."/>
            <person name="Pallen M.J."/>
        </authorList>
    </citation>
    <scope>NUCLEOTIDE SEQUENCE</scope>
    <source>
        <strain evidence="1">3436</strain>
    </source>
</reference>
<proteinExistence type="predicted"/>
<organism evidence="1 2">
    <name type="scientific">Candidatus Gemmiger excrementavium</name>
    <dbReference type="NCBI Taxonomy" id="2838608"/>
    <lineage>
        <taxon>Bacteria</taxon>
        <taxon>Bacillati</taxon>
        <taxon>Bacillota</taxon>
        <taxon>Clostridia</taxon>
        <taxon>Eubacteriales</taxon>
        <taxon>Gemmiger</taxon>
    </lineage>
</organism>
<gene>
    <name evidence="1" type="ORF">H9810_01140</name>
</gene>
<accession>A0A9D2F1D7</accession>
<reference evidence="1" key="2">
    <citation type="submission" date="2021-04" db="EMBL/GenBank/DDBJ databases">
        <authorList>
            <person name="Gilroy R."/>
        </authorList>
    </citation>
    <scope>NUCLEOTIDE SEQUENCE</scope>
    <source>
        <strain evidence="1">3436</strain>
    </source>
</reference>
<evidence type="ECO:0008006" key="3">
    <source>
        <dbReference type="Google" id="ProtNLM"/>
    </source>
</evidence>
<sequence>MEDFLGEVSDGLTAPDTLRSEAEELASRVYRPEMFTTRVDDDPANRALRDYLRNTQIRVGEQEAGDLLYSSGAKNLSDYNRQNATRFSRTTGVDWDSAMQELSGMDVGVRGDTFNDLLDAVERSRTRPEAVTDEDLYNSARDWTRERLLTGSDGSFDDYLERESFNPEAPDYLLRVYDRSLNGDLVLPDSMTNTASISAPSDLPENAVGAKRQEYAVGDVVPNRDYAAQAAARQGLDEEHAAAVQTFEHRVWTDKEAQRQALEDINTAVQSNGGDFDAGMEKIINDLRDTKDWDKGNIATAQEVRNRLRTQFQQTQPDTPEFYRQQARYNELVGMESAQLSKAGQNLQAGSMDAGARVDVAARRVREQWAKQHGLKDSNLKTLQDELDRLSRELNAIKQADVDAVTGMGDAIPKAKTPAGDMNKEFGEFLETQGIKTDPTEQFNDLVAQVKKMCSDKGVKISDEAAKEIAGAIQNGASKETYYNTLLNEAAGITDLSMDELAIVDDLYSKAATLPDSKERYDLEQQALQIMARHLPAKSWFERFDNIRYLAMLGNTRTHARNLIGNVMMSAVSKAKDEVSAAMQLLIPQSQRTRALYTPREMKQAARDYLNENAYSALRQGGRYNLAQGLERVRSTYGNSPIGRGLQRLSDLNSKALEKEDEIFLQSAFVRSLASNLTAKGYDTNIFSAADEVSRGVLDNAVQQAITDAKDATFRADNALTEMLGKIGNLGDKKGSIGQKVGYMITNGLLPFTKTPANILKTSLEYTPVGGVVEAAYRGATGKGSAAVADALAKGIVGTGLMGVGWYLADAGLVTAGQDEDTEGYNETLGTQNYSVRIPGVGSYTIDWASPSAVPFLTGAALAADGIDLSSALDDSGKLAGQFVDIMRKALDPVTEMSLLSSVNDFLDSVRYGDENALLGLVSDLGTSYFQQFIPTALGQVSRAIDPLRRSTYGGGDTRSERDANYLIRSTLNKIPGLSQDSEPYIDQWGRTEASLDGTGDDAGGIAARLAYNMLSPGYFSAENVTPVDEYVQGLYDATGDAGVIPQKAGNYVSVDGKDRYFTPEEKTEYAATRGQLSYDLLDELSNNAVFNSLSESQQAGIVKDVYSLSNKVGANAAIPSLDYSDDDAYSVYQSSGEQGVVDLLLSSAAFDSALADKKSSSGDANAKLTDYEKWNAVSSLGLDDESAVDAYLAQLPANSSVGEKAQQIESQYGANVTADFLTYMYNYNYAYDRAKENAAGTDEKVSQQWIAQSVLDQLGYSDDLKRLFWQMTNTNWSESNNPY</sequence>
<name>A0A9D2F1D7_9FIRM</name>
<evidence type="ECO:0000313" key="2">
    <source>
        <dbReference type="Proteomes" id="UP000824031"/>
    </source>
</evidence>
<dbReference type="EMBL" id="DXBO01000019">
    <property type="protein sequence ID" value="HIZ47311.1"/>
    <property type="molecule type" value="Genomic_DNA"/>
</dbReference>
<protein>
    <recommendedName>
        <fullName evidence="3">Large polyvalent protein associated domain-containing protein</fullName>
    </recommendedName>
</protein>